<dbReference type="GO" id="GO:0003899">
    <property type="term" value="F:DNA-directed RNA polymerase activity"/>
    <property type="evidence" value="ECO:0007669"/>
    <property type="project" value="UniProtKB-UniRule"/>
</dbReference>
<keyword evidence="5 6" id="KW-0804">Transcription</keyword>
<comment type="function">
    <text evidence="6">Participates in both the initiation and recycling phases of transcription. In the presence of the delta subunit, RNAP displays an increased specificity of transcription, a decreased affinity for nucleic acids, and an increased efficiency of RNA synthesis because of enhanced recycling.</text>
</comment>
<dbReference type="NCBIfam" id="TIGR04567">
    <property type="entry name" value="RNAP_delt_lowGC"/>
    <property type="match status" value="1"/>
</dbReference>
<keyword evidence="3 6" id="KW-0808">Transferase</keyword>
<dbReference type="AlphaFoldDB" id="A0A0M4FZ47"/>
<reference evidence="9 10" key="2">
    <citation type="journal article" date="2016" name="Int. J. Syst. Evol. Microbiol.">
        <title>Bacillus gobiensis sp. nov., isolated from a soil sample.</title>
        <authorList>
            <person name="Liu B."/>
            <person name="Liu G.H."/>
            <person name="Cetin S."/>
            <person name="Schumann P."/>
            <person name="Pan Z.Z."/>
            <person name="Chen Q.Q."/>
        </authorList>
    </citation>
    <scope>NUCLEOTIDE SEQUENCE [LARGE SCALE GENOMIC DNA]</scope>
    <source>
        <strain evidence="9 10">FJAT-4402</strain>
    </source>
</reference>
<dbReference type="Proteomes" id="UP000067625">
    <property type="component" value="Chromosome"/>
</dbReference>
<comment type="similarity">
    <text evidence="1 6">Belongs to the RpoE family.</text>
</comment>
<evidence type="ECO:0000256" key="3">
    <source>
        <dbReference type="ARBA" id="ARBA00022679"/>
    </source>
</evidence>
<protein>
    <recommendedName>
        <fullName evidence="6">Probable DNA-directed RNA polymerase subunit delta</fullName>
    </recommendedName>
    <alternativeName>
        <fullName evidence="6">RNAP delta factor</fullName>
    </alternativeName>
</protein>
<dbReference type="RefSeq" id="WP_053604574.1">
    <property type="nucleotide sequence ID" value="NZ_CP012600.1"/>
</dbReference>
<evidence type="ECO:0000256" key="4">
    <source>
        <dbReference type="ARBA" id="ARBA00022695"/>
    </source>
</evidence>
<dbReference type="InterPro" id="IPR029757">
    <property type="entry name" value="RpoE"/>
</dbReference>
<dbReference type="Pfam" id="PF05066">
    <property type="entry name" value="HARE-HTH"/>
    <property type="match status" value="1"/>
</dbReference>
<sequence>MSLNQYSQEQLKEMSLVEVAFEIFSDQKKAIPFKDLLNEIASLTGVREEELADRVAQFYTDLNIDGRFLALSDNTWGLRSWYPYDQLDEETQPTVKAKKKKAKKVIEEDLDLDEFEEVDEDDIDLDDVPVDAVDDDDDDDDFDEDEDLDDDLLEDEDFDEDDEDFLEDDEEDGDDDEDLDGK</sequence>
<gene>
    <name evidence="6" type="primary">rpoE</name>
    <name evidence="9" type="ORF">AM592_15100</name>
</gene>
<dbReference type="HAMAP" id="MF_00357">
    <property type="entry name" value="RNApol_bact_RpoE"/>
    <property type="match status" value="1"/>
</dbReference>
<dbReference type="Gene3D" id="1.10.10.1250">
    <property type="entry name" value="RNA polymerase, subunit delta, N-terminal domain"/>
    <property type="match status" value="1"/>
</dbReference>
<dbReference type="GO" id="GO:0000428">
    <property type="term" value="C:DNA-directed RNA polymerase complex"/>
    <property type="evidence" value="ECO:0007669"/>
    <property type="project" value="UniProtKB-KW"/>
</dbReference>
<evidence type="ECO:0000259" key="8">
    <source>
        <dbReference type="PROSITE" id="PS51913"/>
    </source>
</evidence>
<organism evidence="9 10">
    <name type="scientific">Bacillus gobiensis</name>
    <dbReference type="NCBI Taxonomy" id="1441095"/>
    <lineage>
        <taxon>Bacteria</taxon>
        <taxon>Bacillati</taxon>
        <taxon>Bacillota</taxon>
        <taxon>Bacilli</taxon>
        <taxon>Bacillales</taxon>
        <taxon>Bacillaceae</taxon>
        <taxon>Bacillus</taxon>
    </lineage>
</organism>
<dbReference type="InterPro" id="IPR038087">
    <property type="entry name" value="RNAP_delta_N_dom_sf"/>
</dbReference>
<dbReference type="EMBL" id="CP012600">
    <property type="protein sequence ID" value="ALC82763.1"/>
    <property type="molecule type" value="Genomic_DNA"/>
</dbReference>
<dbReference type="GO" id="GO:0006355">
    <property type="term" value="P:regulation of DNA-templated transcription"/>
    <property type="evidence" value="ECO:0007669"/>
    <property type="project" value="UniProtKB-UniRule"/>
</dbReference>
<proteinExistence type="inferred from homology"/>
<name>A0A0M4FZ47_9BACI</name>
<keyword evidence="2 6" id="KW-0240">DNA-directed RNA polymerase</keyword>
<evidence type="ECO:0000256" key="1">
    <source>
        <dbReference type="ARBA" id="ARBA00009828"/>
    </source>
</evidence>
<dbReference type="OrthoDB" id="401223at2"/>
<evidence type="ECO:0000256" key="2">
    <source>
        <dbReference type="ARBA" id="ARBA00022478"/>
    </source>
</evidence>
<comment type="subunit">
    <text evidence="6">RNAP is composed of a core of 2 alpha, a beta and a beta' subunits. The core is associated with a delta subunit and one of several sigma factors.</text>
</comment>
<dbReference type="PROSITE" id="PS51913">
    <property type="entry name" value="HTH_HARE"/>
    <property type="match status" value="1"/>
</dbReference>
<accession>A0A0M4FZ47</accession>
<reference evidence="10" key="1">
    <citation type="submission" date="2015-08" db="EMBL/GenBank/DDBJ databases">
        <title>Genome sequencing project for genomic taxonomy and phylogenomics of Bacillus-like bacteria.</title>
        <authorList>
            <person name="Liu B."/>
            <person name="Wang J."/>
            <person name="Zhu Y."/>
            <person name="Liu G."/>
            <person name="Chen Q."/>
            <person name="Chen Z."/>
            <person name="Lan J."/>
            <person name="Che J."/>
            <person name="Ge C."/>
            <person name="Shi H."/>
            <person name="Pan Z."/>
            <person name="Liu X."/>
        </authorList>
    </citation>
    <scope>NUCLEOTIDE SEQUENCE [LARGE SCALE GENOMIC DNA]</scope>
    <source>
        <strain evidence="10">FJAT-4402</strain>
    </source>
</reference>
<dbReference type="PATRIC" id="fig|1441095.3.peg.3332"/>
<keyword evidence="4 6" id="KW-0548">Nucleotidyltransferase</keyword>
<feature type="region of interest" description="Disordered" evidence="7">
    <location>
        <begin position="111"/>
        <end position="182"/>
    </location>
</feature>
<feature type="domain" description="HTH HARE-type" evidence="8">
    <location>
        <begin position="14"/>
        <end position="81"/>
    </location>
</feature>
<evidence type="ECO:0000256" key="6">
    <source>
        <dbReference type="HAMAP-Rule" id="MF_00357"/>
    </source>
</evidence>
<keyword evidence="10" id="KW-1185">Reference proteome</keyword>
<dbReference type="STRING" id="1441095.AM592_15100"/>
<evidence type="ECO:0000256" key="5">
    <source>
        <dbReference type="ARBA" id="ARBA00023163"/>
    </source>
</evidence>
<dbReference type="InterPro" id="IPR007759">
    <property type="entry name" value="Asxl_HARE-HTH"/>
</dbReference>
<evidence type="ECO:0000313" key="10">
    <source>
        <dbReference type="Proteomes" id="UP000067625"/>
    </source>
</evidence>
<dbReference type="GO" id="GO:0006351">
    <property type="term" value="P:DNA-templated transcription"/>
    <property type="evidence" value="ECO:0007669"/>
    <property type="project" value="InterPro"/>
</dbReference>
<evidence type="ECO:0000256" key="7">
    <source>
        <dbReference type="SAM" id="MobiDB-lite"/>
    </source>
</evidence>
<evidence type="ECO:0000313" key="9">
    <source>
        <dbReference type="EMBL" id="ALC82763.1"/>
    </source>
</evidence>